<dbReference type="Pfam" id="PF00933">
    <property type="entry name" value="Glyco_hydro_3"/>
    <property type="match status" value="1"/>
</dbReference>
<gene>
    <name evidence="3" type="ORF">acsn021_26330</name>
</gene>
<dbReference type="InterPro" id="IPR036881">
    <property type="entry name" value="Glyco_hydro_3_C_sf"/>
</dbReference>
<proteinExistence type="predicted"/>
<dbReference type="SUPFAM" id="SSF52279">
    <property type="entry name" value="Beta-D-glucan exohydrolase, C-terminal domain"/>
    <property type="match status" value="1"/>
</dbReference>
<dbReference type="SUPFAM" id="SSF51445">
    <property type="entry name" value="(Trans)glycosidases"/>
    <property type="match status" value="1"/>
</dbReference>
<organism evidence="3 4">
    <name type="scientific">Anaerocolumna cellulosilytica</name>
    <dbReference type="NCBI Taxonomy" id="433286"/>
    <lineage>
        <taxon>Bacteria</taxon>
        <taxon>Bacillati</taxon>
        <taxon>Bacillota</taxon>
        <taxon>Clostridia</taxon>
        <taxon>Lachnospirales</taxon>
        <taxon>Lachnospiraceae</taxon>
        <taxon>Anaerocolumna</taxon>
    </lineage>
</organism>
<feature type="domain" description="Fibronectin type III-like" evidence="2">
    <location>
        <begin position="703"/>
        <end position="772"/>
    </location>
</feature>
<dbReference type="InterPro" id="IPR051915">
    <property type="entry name" value="Cellulose_Degrad_GH3"/>
</dbReference>
<dbReference type="InterPro" id="IPR036962">
    <property type="entry name" value="Glyco_hydro_3_N_sf"/>
</dbReference>
<evidence type="ECO:0000256" key="1">
    <source>
        <dbReference type="ARBA" id="ARBA00022801"/>
    </source>
</evidence>
<sequence length="783" mass="86588">MKSGSSNDLLVQEKAEYLLSQMTLDEKIGQVNQRLYGFRIYERVAGQDSGEDEIVLSEEFKEEVRRFGGLGVLYGLYRADPWSQKDYSTGLDGPLATKAYNQIQRYVIEHSRLGIPMLLSSECPHGHQALHGYLLPVNLAMGATFHPSLVEKAYRVCGKQMREMGVDMALISALDILRDPRWGRSEECYGEDPYLAAEFAKALVRGVQSEQVAVVAKHFCAQGEGTGGINASAARIGERELREIHLPAMKACCEEGVQGVMAAYNEIDGVPCHGNSMLLKEILRNEMGFQGVVMADGVAIDQLDSMTGDNVSSSALALRSGVDIGLWDDAFGKLSQAIAREPALEKELDRAVLRVLTMKYERGLFEKPYIEESSHYTTYHYDTYKESLQLARESVVLLENKTGLLPLAFKEIKTLAVIGPNSDEIYHQLGDYTPPVSKEDGVTVLKGIQKMVEEYGYETGHHVEVVYAKGCGLMDKEEDEIAEAVSIARQSDVIVMVLGGSSSRFGKVIFDSNGAAKSGEKVTMDCGEGVDASDLSLPGLQIQLAKEMFLLGKPVIAISIQGRPYALTEISEGADALLCSFYPGIKGGEAIAEILFGKISPSGCLPVSLPRHCGQIPVYYNYKSSYRAMDYYDVEKTPLYSFGYGKSYTNFSYHNIRVEGANEKKKAKAAPNKQFTFSKTGIEKQGIKIHVCATNTGKMDGYSVLQVYLRQMCSDTVRRVKELKAFKKIWIPAGMTKECTLELKAESFSCWNANMQFVMESSVFQLHLHDGEGLLHQEEITII</sequence>
<dbReference type="RefSeq" id="WP_243182294.1">
    <property type="nucleotide sequence ID" value="NZ_AP023367.1"/>
</dbReference>
<dbReference type="SMART" id="SM01217">
    <property type="entry name" value="Fn3_like"/>
    <property type="match status" value="1"/>
</dbReference>
<dbReference type="PANTHER" id="PTHR30620">
    <property type="entry name" value="PERIPLASMIC BETA-GLUCOSIDASE-RELATED"/>
    <property type="match status" value="1"/>
</dbReference>
<dbReference type="InterPro" id="IPR002772">
    <property type="entry name" value="Glyco_hydro_3_C"/>
</dbReference>
<keyword evidence="4" id="KW-1185">Reference proteome</keyword>
<evidence type="ECO:0000313" key="3">
    <source>
        <dbReference type="EMBL" id="BCJ95064.1"/>
    </source>
</evidence>
<accession>A0A6S6QWR8</accession>
<dbReference type="EMBL" id="AP023367">
    <property type="protein sequence ID" value="BCJ95064.1"/>
    <property type="molecule type" value="Genomic_DNA"/>
</dbReference>
<dbReference type="Pfam" id="PF01915">
    <property type="entry name" value="Glyco_hydro_3_C"/>
    <property type="match status" value="1"/>
</dbReference>
<protein>
    <submittedName>
        <fullName evidence="3">Beta-glucosidase</fullName>
    </submittedName>
</protein>
<dbReference type="InterPro" id="IPR017853">
    <property type="entry name" value="GH"/>
</dbReference>
<dbReference type="Proteomes" id="UP000515561">
    <property type="component" value="Chromosome"/>
</dbReference>
<keyword evidence="1" id="KW-0378">Hydrolase</keyword>
<dbReference type="Gene3D" id="3.40.50.1700">
    <property type="entry name" value="Glycoside hydrolase family 3 C-terminal domain"/>
    <property type="match status" value="1"/>
</dbReference>
<dbReference type="InterPro" id="IPR001764">
    <property type="entry name" value="Glyco_hydro_3_N"/>
</dbReference>
<dbReference type="Gene3D" id="3.20.20.300">
    <property type="entry name" value="Glycoside hydrolase, family 3, N-terminal domain"/>
    <property type="match status" value="1"/>
</dbReference>
<name>A0A6S6QWR8_9FIRM</name>
<dbReference type="PRINTS" id="PR00133">
    <property type="entry name" value="GLHYDRLASE3"/>
</dbReference>
<evidence type="ECO:0000313" key="4">
    <source>
        <dbReference type="Proteomes" id="UP000515561"/>
    </source>
</evidence>
<dbReference type="GO" id="GO:0009251">
    <property type="term" value="P:glucan catabolic process"/>
    <property type="evidence" value="ECO:0007669"/>
    <property type="project" value="TreeGrafter"/>
</dbReference>
<reference evidence="3 4" key="1">
    <citation type="journal article" date="2016" name="Int. J. Syst. Evol. Microbiol.">
        <title>Descriptions of Anaerotaenia torta gen. nov., sp. nov. and Anaerocolumna cellulosilytica gen. nov., sp. nov. isolated from a methanogenic reactor of cattle waste.</title>
        <authorList>
            <person name="Uek A."/>
            <person name="Ohtaki Y."/>
            <person name="Kaku N."/>
            <person name="Ueki K."/>
        </authorList>
    </citation>
    <scope>NUCLEOTIDE SEQUENCE [LARGE SCALE GENOMIC DNA]</scope>
    <source>
        <strain evidence="3 4">SN021</strain>
    </source>
</reference>
<dbReference type="Gene3D" id="2.60.40.10">
    <property type="entry name" value="Immunoglobulins"/>
    <property type="match status" value="1"/>
</dbReference>
<dbReference type="KEGG" id="acel:acsn021_26330"/>
<dbReference type="GO" id="GO:0008422">
    <property type="term" value="F:beta-glucosidase activity"/>
    <property type="evidence" value="ECO:0007669"/>
    <property type="project" value="TreeGrafter"/>
</dbReference>
<dbReference type="PANTHER" id="PTHR30620:SF123">
    <property type="entry name" value="BETA-XYLOSIDASE"/>
    <property type="match status" value="1"/>
</dbReference>
<dbReference type="AlphaFoldDB" id="A0A6S6QWR8"/>
<dbReference type="InterPro" id="IPR013783">
    <property type="entry name" value="Ig-like_fold"/>
</dbReference>
<dbReference type="Pfam" id="PF14310">
    <property type="entry name" value="Fn3-like"/>
    <property type="match status" value="1"/>
</dbReference>
<evidence type="ECO:0000259" key="2">
    <source>
        <dbReference type="SMART" id="SM01217"/>
    </source>
</evidence>
<dbReference type="InterPro" id="IPR026891">
    <property type="entry name" value="Fn3-like"/>
</dbReference>